<dbReference type="InterPro" id="IPR038765">
    <property type="entry name" value="Papain-like_cys_pep_sf"/>
</dbReference>
<comment type="caution">
    <text evidence="2">The sequence shown here is derived from an EMBL/GenBank/DDBJ whole genome shotgun (WGS) entry which is preliminary data.</text>
</comment>
<dbReference type="EMBL" id="BAAARE010000001">
    <property type="protein sequence ID" value="GAA2468412.1"/>
    <property type="molecule type" value="Genomic_DNA"/>
</dbReference>
<evidence type="ECO:0000259" key="1">
    <source>
        <dbReference type="Pfam" id="PF01841"/>
    </source>
</evidence>
<accession>A0ABN3KS16</accession>
<sequence>MTATDNPLLRATFFLDTEHDAIKTFTRQVTSDAASDGQRATALFAAVRDEIRYNPYYISQEPADYRASSVLTGGANWCVPKAVLLAATARAAGIPCRLGFADVRNHLSTPKLQALMGTDLFVYHGYVEWLVEGTWNKVTPAFNSELCARSGVSPLEFEVGHDALMHEFAGDGHQYMQYVRDRGTFIDLPLEEILAALRTTYQGRVIGLMNHTGEEF</sequence>
<name>A0ABN3KS16_9MICO</name>
<organism evidence="2 3">
    <name type="scientific">Terrabacter carboxydivorans</name>
    <dbReference type="NCBI Taxonomy" id="619730"/>
    <lineage>
        <taxon>Bacteria</taxon>
        <taxon>Bacillati</taxon>
        <taxon>Actinomycetota</taxon>
        <taxon>Actinomycetes</taxon>
        <taxon>Micrococcales</taxon>
        <taxon>Intrasporangiaceae</taxon>
        <taxon>Terrabacter</taxon>
    </lineage>
</organism>
<dbReference type="Gene3D" id="3.10.620.30">
    <property type="match status" value="1"/>
</dbReference>
<protein>
    <submittedName>
        <fullName evidence="2">Transglutaminase family protein</fullName>
    </submittedName>
</protein>
<feature type="domain" description="Transglutaminase-like" evidence="1">
    <location>
        <begin position="24"/>
        <end position="139"/>
    </location>
</feature>
<evidence type="ECO:0000313" key="2">
    <source>
        <dbReference type="EMBL" id="GAA2468412.1"/>
    </source>
</evidence>
<reference evidence="2 3" key="1">
    <citation type="journal article" date="2019" name="Int. J. Syst. Evol. Microbiol.">
        <title>The Global Catalogue of Microorganisms (GCM) 10K type strain sequencing project: providing services to taxonomists for standard genome sequencing and annotation.</title>
        <authorList>
            <consortium name="The Broad Institute Genomics Platform"/>
            <consortium name="The Broad Institute Genome Sequencing Center for Infectious Disease"/>
            <person name="Wu L."/>
            <person name="Ma J."/>
        </authorList>
    </citation>
    <scope>NUCLEOTIDE SEQUENCE [LARGE SCALE GENOMIC DNA]</scope>
    <source>
        <strain evidence="2 3">JCM 16259</strain>
    </source>
</reference>
<gene>
    <name evidence="2" type="ORF">GCM10009858_02080</name>
</gene>
<dbReference type="InterPro" id="IPR002931">
    <property type="entry name" value="Transglutaminase-like"/>
</dbReference>
<keyword evidence="3" id="KW-1185">Reference proteome</keyword>
<dbReference type="RefSeq" id="WP_344252261.1">
    <property type="nucleotide sequence ID" value="NZ_BAAARE010000001.1"/>
</dbReference>
<dbReference type="Pfam" id="PF01841">
    <property type="entry name" value="Transglut_core"/>
    <property type="match status" value="1"/>
</dbReference>
<dbReference type="SUPFAM" id="SSF54001">
    <property type="entry name" value="Cysteine proteinases"/>
    <property type="match status" value="1"/>
</dbReference>
<dbReference type="PANTHER" id="PTHR33490">
    <property type="entry name" value="BLR5614 PROTEIN-RELATED"/>
    <property type="match status" value="1"/>
</dbReference>
<dbReference type="Proteomes" id="UP001500730">
    <property type="component" value="Unassembled WGS sequence"/>
</dbReference>
<dbReference type="PANTHER" id="PTHR33490:SF3">
    <property type="entry name" value="CONSERVED INTEGRAL MEMBRANE PROTEIN"/>
    <property type="match status" value="1"/>
</dbReference>
<evidence type="ECO:0000313" key="3">
    <source>
        <dbReference type="Proteomes" id="UP001500730"/>
    </source>
</evidence>
<proteinExistence type="predicted"/>